<dbReference type="AlphaFoldDB" id="L2FA26"/>
<protein>
    <submittedName>
        <fullName evidence="2">Uncharacterized protein</fullName>
    </submittedName>
</protein>
<keyword evidence="1" id="KW-1133">Transmembrane helix</keyword>
<evidence type="ECO:0000313" key="2">
    <source>
        <dbReference type="EMBL" id="ELA09591.1"/>
    </source>
</evidence>
<evidence type="ECO:0000313" key="3">
    <source>
        <dbReference type="Proteomes" id="UP000023795"/>
    </source>
</evidence>
<name>L2FA26_9GAMM</name>
<dbReference type="PATRIC" id="fig|1230338.3.peg.929"/>
<sequence length="159" mass="17378">MLSVTDNGVKIALNHTHTTNPFLSLIITTALLLAMVGVALGLGLLSVRASIGALAVIAILSYFWRFYQQKQAIIKISGGQILVSKHQIEHTHPLGKKIYHLQADDKFELMDNQLSVKTAQGKIRLLIVGFSQPQHAKISQAVLQGKTIQTQAKSIKMQG</sequence>
<dbReference type="RefSeq" id="WP_009767410.1">
    <property type="nucleotide sequence ID" value="NZ_ANIN01000001.1"/>
</dbReference>
<organism evidence="2 3">
    <name type="scientific">Moraxella macacae 0408225</name>
    <dbReference type="NCBI Taxonomy" id="1230338"/>
    <lineage>
        <taxon>Bacteria</taxon>
        <taxon>Pseudomonadati</taxon>
        <taxon>Pseudomonadota</taxon>
        <taxon>Gammaproteobacteria</taxon>
        <taxon>Moraxellales</taxon>
        <taxon>Moraxellaceae</taxon>
        <taxon>Moraxella</taxon>
    </lineage>
</organism>
<dbReference type="EMBL" id="ANIN01000001">
    <property type="protein sequence ID" value="ELA09591.1"/>
    <property type="molecule type" value="Genomic_DNA"/>
</dbReference>
<dbReference type="STRING" id="1230338.MOMA_04275"/>
<keyword evidence="3" id="KW-1185">Reference proteome</keyword>
<dbReference type="Proteomes" id="UP000023795">
    <property type="component" value="Unassembled WGS sequence"/>
</dbReference>
<proteinExistence type="predicted"/>
<dbReference type="OrthoDB" id="6647531at2"/>
<accession>L2FA26</accession>
<evidence type="ECO:0000256" key="1">
    <source>
        <dbReference type="SAM" id="Phobius"/>
    </source>
</evidence>
<reference evidence="2 3" key="1">
    <citation type="journal article" date="2013" name="Genome Announc.">
        <title>Genome Sequence of Moraxella macacae 0408225, a Novel Bacterial Species Isolated from a Cynomolgus Macaque with Epistaxis.</title>
        <authorList>
            <person name="Ladner J.T."/>
            <person name="Whitehouse C.A."/>
            <person name="Koroleva G.I."/>
            <person name="Palacios G.F."/>
        </authorList>
    </citation>
    <scope>NUCLEOTIDE SEQUENCE [LARGE SCALE GENOMIC DNA]</scope>
    <source>
        <strain evidence="2 3">0408225</strain>
    </source>
</reference>
<keyword evidence="1" id="KW-0472">Membrane</keyword>
<keyword evidence="1" id="KW-0812">Transmembrane</keyword>
<comment type="caution">
    <text evidence="2">The sequence shown here is derived from an EMBL/GenBank/DDBJ whole genome shotgun (WGS) entry which is preliminary data.</text>
</comment>
<feature type="transmembrane region" description="Helical" evidence="1">
    <location>
        <begin position="21"/>
        <end position="43"/>
    </location>
</feature>
<gene>
    <name evidence="2" type="ORF">MOMA_04275</name>
</gene>
<feature type="transmembrane region" description="Helical" evidence="1">
    <location>
        <begin position="49"/>
        <end position="67"/>
    </location>
</feature>